<accession>A0ABR2I3F6</accession>
<proteinExistence type="predicted"/>
<gene>
    <name evidence="1" type="ORF">PGQ11_012778</name>
</gene>
<dbReference type="Proteomes" id="UP001390339">
    <property type="component" value="Unassembled WGS sequence"/>
</dbReference>
<evidence type="ECO:0000313" key="2">
    <source>
        <dbReference type="Proteomes" id="UP001390339"/>
    </source>
</evidence>
<sequence length="63" mass="6752">MASSVKPPVEVDWQQSTQHGFDAVQWNFRCMVSPTKADISVASSGVDTLQTEINKEGIAGATV</sequence>
<evidence type="ECO:0000313" key="1">
    <source>
        <dbReference type="EMBL" id="KAK8856866.1"/>
    </source>
</evidence>
<protein>
    <submittedName>
        <fullName evidence="1">Uncharacterized protein</fullName>
    </submittedName>
</protein>
<organism evidence="1 2">
    <name type="scientific">Apiospora arundinis</name>
    <dbReference type="NCBI Taxonomy" id="335852"/>
    <lineage>
        <taxon>Eukaryota</taxon>
        <taxon>Fungi</taxon>
        <taxon>Dikarya</taxon>
        <taxon>Ascomycota</taxon>
        <taxon>Pezizomycotina</taxon>
        <taxon>Sordariomycetes</taxon>
        <taxon>Xylariomycetidae</taxon>
        <taxon>Amphisphaeriales</taxon>
        <taxon>Apiosporaceae</taxon>
        <taxon>Apiospora</taxon>
    </lineage>
</organism>
<keyword evidence="2" id="KW-1185">Reference proteome</keyword>
<name>A0ABR2I3F6_9PEZI</name>
<reference evidence="1 2" key="1">
    <citation type="journal article" date="2024" name="IMA Fungus">
        <title>Apiospora arundinis, a panoply of carbohydrate-active enzymes and secondary metabolites.</title>
        <authorList>
            <person name="Sorensen T."/>
            <person name="Petersen C."/>
            <person name="Muurmann A.T."/>
            <person name="Christiansen J.V."/>
            <person name="Brundto M.L."/>
            <person name="Overgaard C.K."/>
            <person name="Boysen A.T."/>
            <person name="Wollenberg R.D."/>
            <person name="Larsen T.O."/>
            <person name="Sorensen J.L."/>
            <person name="Nielsen K.L."/>
            <person name="Sondergaard T.E."/>
        </authorList>
    </citation>
    <scope>NUCLEOTIDE SEQUENCE [LARGE SCALE GENOMIC DNA]</scope>
    <source>
        <strain evidence="1 2">AAU 773</strain>
    </source>
</reference>
<dbReference type="EMBL" id="JAPCWZ010000007">
    <property type="protein sequence ID" value="KAK8856866.1"/>
    <property type="molecule type" value="Genomic_DNA"/>
</dbReference>
<comment type="caution">
    <text evidence="1">The sequence shown here is derived from an EMBL/GenBank/DDBJ whole genome shotgun (WGS) entry which is preliminary data.</text>
</comment>